<keyword evidence="2" id="KW-1185">Reference proteome</keyword>
<dbReference type="HOGENOM" id="CLU_1198893_0_0_3"/>
<dbReference type="KEGG" id="cep:Cri9333_3555"/>
<organism evidence="1 2">
    <name type="scientific">Crinalium epipsammum PCC 9333</name>
    <dbReference type="NCBI Taxonomy" id="1173022"/>
    <lineage>
        <taxon>Bacteria</taxon>
        <taxon>Bacillati</taxon>
        <taxon>Cyanobacteriota</taxon>
        <taxon>Cyanophyceae</taxon>
        <taxon>Gomontiellales</taxon>
        <taxon>Gomontiellaceae</taxon>
        <taxon>Crinalium</taxon>
    </lineage>
</organism>
<dbReference type="STRING" id="1173022.Cri9333_3555"/>
<dbReference type="eggNOG" id="ENOG502ZH4H">
    <property type="taxonomic scope" value="Bacteria"/>
</dbReference>
<dbReference type="RefSeq" id="WP_015204484.1">
    <property type="nucleotide sequence ID" value="NC_019753.1"/>
</dbReference>
<dbReference type="OrthoDB" id="800002at2"/>
<gene>
    <name evidence="1" type="ORF">Cri9333_3555</name>
</gene>
<dbReference type="PATRIC" id="fig|1173022.3.peg.3826"/>
<evidence type="ECO:0000313" key="2">
    <source>
        <dbReference type="Proteomes" id="UP000010472"/>
    </source>
</evidence>
<evidence type="ECO:0000313" key="1">
    <source>
        <dbReference type="EMBL" id="AFZ14379.1"/>
    </source>
</evidence>
<sequence>MTTFGLVTEGLTDQIVIENILSGYFNSDDIILNPLQPERNKDDENKSAYGGWYLVFQYCQSREFQESFQFNEYVIIQVDTDVSEDINYDIPKQDANGELTPEQLTEKVKEKFKFLIGDSFYEKYNHRIIFAISVHSIECWLLPLYYTDNKKAKITNCLKTLNQQINKIDKFTIDINNKNPKYYRTISQKYCNYKQLIKLYKYNPSFKIFIEEVQARNIVI</sequence>
<dbReference type="AlphaFoldDB" id="K9W3L1"/>
<name>K9W3L1_9CYAN</name>
<dbReference type="EMBL" id="CP003620">
    <property type="protein sequence ID" value="AFZ14379.1"/>
    <property type="molecule type" value="Genomic_DNA"/>
</dbReference>
<protein>
    <submittedName>
        <fullName evidence="1">Uncharacterized protein</fullName>
    </submittedName>
</protein>
<accession>K9W3L1</accession>
<dbReference type="Proteomes" id="UP000010472">
    <property type="component" value="Chromosome"/>
</dbReference>
<reference evidence="1 2" key="1">
    <citation type="submission" date="2012-06" db="EMBL/GenBank/DDBJ databases">
        <title>Finished chromosome of genome of Crinalium epipsammum PCC 9333.</title>
        <authorList>
            <consortium name="US DOE Joint Genome Institute"/>
            <person name="Gugger M."/>
            <person name="Coursin T."/>
            <person name="Rippka R."/>
            <person name="Tandeau De Marsac N."/>
            <person name="Huntemann M."/>
            <person name="Wei C.-L."/>
            <person name="Han J."/>
            <person name="Detter J.C."/>
            <person name="Han C."/>
            <person name="Tapia R."/>
            <person name="Davenport K."/>
            <person name="Daligault H."/>
            <person name="Erkkila T."/>
            <person name="Gu W."/>
            <person name="Munk A.C.C."/>
            <person name="Teshima H."/>
            <person name="Xu Y."/>
            <person name="Chain P."/>
            <person name="Chen A."/>
            <person name="Krypides N."/>
            <person name="Mavromatis K."/>
            <person name="Markowitz V."/>
            <person name="Szeto E."/>
            <person name="Ivanova N."/>
            <person name="Mikhailova N."/>
            <person name="Ovchinnikova G."/>
            <person name="Pagani I."/>
            <person name="Pati A."/>
            <person name="Goodwin L."/>
            <person name="Peters L."/>
            <person name="Pitluck S."/>
            <person name="Woyke T."/>
            <person name="Kerfeld C."/>
        </authorList>
    </citation>
    <scope>NUCLEOTIDE SEQUENCE [LARGE SCALE GENOMIC DNA]</scope>
    <source>
        <strain evidence="1 2">PCC 9333</strain>
    </source>
</reference>
<proteinExistence type="predicted"/>